<evidence type="ECO:0000313" key="1">
    <source>
        <dbReference type="Ensembl" id="ENSFHEP00000026993.1"/>
    </source>
</evidence>
<name>A0A3Q2QHR9_FUNHE</name>
<organism evidence="1 2">
    <name type="scientific">Fundulus heteroclitus</name>
    <name type="common">Killifish</name>
    <name type="synonym">Mummichog</name>
    <dbReference type="NCBI Taxonomy" id="8078"/>
    <lineage>
        <taxon>Eukaryota</taxon>
        <taxon>Metazoa</taxon>
        <taxon>Chordata</taxon>
        <taxon>Craniata</taxon>
        <taxon>Vertebrata</taxon>
        <taxon>Euteleostomi</taxon>
        <taxon>Actinopterygii</taxon>
        <taxon>Neopterygii</taxon>
        <taxon>Teleostei</taxon>
        <taxon>Neoteleostei</taxon>
        <taxon>Acanthomorphata</taxon>
        <taxon>Ovalentaria</taxon>
        <taxon>Atherinomorphae</taxon>
        <taxon>Cyprinodontiformes</taxon>
        <taxon>Fundulidae</taxon>
        <taxon>Fundulus</taxon>
    </lineage>
</organism>
<keyword evidence="2" id="KW-1185">Reference proteome</keyword>
<dbReference type="AlphaFoldDB" id="A0A3Q2QHR9"/>
<reference evidence="1" key="1">
    <citation type="submission" date="2025-08" db="UniProtKB">
        <authorList>
            <consortium name="Ensembl"/>
        </authorList>
    </citation>
    <scope>IDENTIFICATION</scope>
</reference>
<proteinExistence type="predicted"/>
<accession>A0A3Q2QHR9</accession>
<sequence>MGWSPVTIMTCDTDELERLPVFKIYTVWRFKHRAAHLDTSGSAFSHGVWHGGARRVDHGHEANEAEVLCLEVNIIGVEGKTFGVLVFRQEIVTET</sequence>
<evidence type="ECO:0000313" key="2">
    <source>
        <dbReference type="Proteomes" id="UP000265000"/>
    </source>
</evidence>
<dbReference type="Proteomes" id="UP000265000">
    <property type="component" value="Unplaced"/>
</dbReference>
<dbReference type="GeneTree" id="ENSGT00940000177056"/>
<protein>
    <submittedName>
        <fullName evidence="1">Uncharacterized protein</fullName>
    </submittedName>
</protein>
<reference evidence="1" key="2">
    <citation type="submission" date="2025-09" db="UniProtKB">
        <authorList>
            <consortium name="Ensembl"/>
        </authorList>
    </citation>
    <scope>IDENTIFICATION</scope>
</reference>
<dbReference type="Ensembl" id="ENSFHET00000001283.1">
    <property type="protein sequence ID" value="ENSFHEP00000026993.1"/>
    <property type="gene ID" value="ENSFHEG00000010158.1"/>
</dbReference>